<evidence type="ECO:0000313" key="3">
    <source>
        <dbReference type="EMBL" id="KZT09930.1"/>
    </source>
</evidence>
<sequence length="250" mass="28616">MASDPTYDKAAVQEAELEEETRHTSRRSGDLEAALASMSRRTMRYEHQIKDLQSRLTVDMSNSRAIHNLLQEVLAGLQQNQRRTDLALTTTVPHIENSLDDDLATLQELEEHLPHVGQQVVHIRRVYNHGRDKVRLRVHAESVSWHRPRFPSDLPCHPLTVFSSDLPLAAVLEQACELMSALEWLNIPVSSRLRTIIFTSNAPVSFRWKALIRTLFALALLACIWIAWITIQGAVRAHRQRLVWGERLMS</sequence>
<evidence type="ECO:0000256" key="1">
    <source>
        <dbReference type="SAM" id="MobiDB-lite"/>
    </source>
</evidence>
<feature type="transmembrane region" description="Helical" evidence="2">
    <location>
        <begin position="210"/>
        <end position="231"/>
    </location>
</feature>
<organism evidence="3 4">
    <name type="scientific">Laetiporus sulphureus 93-53</name>
    <dbReference type="NCBI Taxonomy" id="1314785"/>
    <lineage>
        <taxon>Eukaryota</taxon>
        <taxon>Fungi</taxon>
        <taxon>Dikarya</taxon>
        <taxon>Basidiomycota</taxon>
        <taxon>Agaricomycotina</taxon>
        <taxon>Agaricomycetes</taxon>
        <taxon>Polyporales</taxon>
        <taxon>Laetiporus</taxon>
    </lineage>
</organism>
<keyword evidence="2" id="KW-1133">Transmembrane helix</keyword>
<accession>A0A165G7C9</accession>
<feature type="compositionally biased region" description="Basic and acidic residues" evidence="1">
    <location>
        <begin position="20"/>
        <end position="30"/>
    </location>
</feature>
<keyword evidence="2" id="KW-0472">Membrane</keyword>
<proteinExistence type="predicted"/>
<gene>
    <name evidence="3" type="ORF">LAESUDRAFT_810261</name>
</gene>
<keyword evidence="4" id="KW-1185">Reference proteome</keyword>
<dbReference type="InParanoid" id="A0A165G7C9"/>
<dbReference type="OrthoDB" id="2788977at2759"/>
<dbReference type="STRING" id="1314785.A0A165G7C9"/>
<evidence type="ECO:0000256" key="2">
    <source>
        <dbReference type="SAM" id="Phobius"/>
    </source>
</evidence>
<name>A0A165G7C9_9APHY</name>
<feature type="region of interest" description="Disordered" evidence="1">
    <location>
        <begin position="1"/>
        <end position="30"/>
    </location>
</feature>
<dbReference type="AlphaFoldDB" id="A0A165G7C9"/>
<dbReference type="Proteomes" id="UP000076871">
    <property type="component" value="Unassembled WGS sequence"/>
</dbReference>
<keyword evidence="2" id="KW-0812">Transmembrane</keyword>
<evidence type="ECO:0000313" key="4">
    <source>
        <dbReference type="Proteomes" id="UP000076871"/>
    </source>
</evidence>
<reference evidence="3 4" key="1">
    <citation type="journal article" date="2016" name="Mol. Biol. Evol.">
        <title>Comparative Genomics of Early-Diverging Mushroom-Forming Fungi Provides Insights into the Origins of Lignocellulose Decay Capabilities.</title>
        <authorList>
            <person name="Nagy L.G."/>
            <person name="Riley R."/>
            <person name="Tritt A."/>
            <person name="Adam C."/>
            <person name="Daum C."/>
            <person name="Floudas D."/>
            <person name="Sun H."/>
            <person name="Yadav J.S."/>
            <person name="Pangilinan J."/>
            <person name="Larsson K.H."/>
            <person name="Matsuura K."/>
            <person name="Barry K."/>
            <person name="Labutti K."/>
            <person name="Kuo R."/>
            <person name="Ohm R.A."/>
            <person name="Bhattacharya S.S."/>
            <person name="Shirouzu T."/>
            <person name="Yoshinaga Y."/>
            <person name="Martin F.M."/>
            <person name="Grigoriev I.V."/>
            <person name="Hibbett D.S."/>
        </authorList>
    </citation>
    <scope>NUCLEOTIDE SEQUENCE [LARGE SCALE GENOMIC DNA]</scope>
    <source>
        <strain evidence="3 4">93-53</strain>
    </source>
</reference>
<dbReference type="RefSeq" id="XP_040767670.1">
    <property type="nucleotide sequence ID" value="XM_040914202.1"/>
</dbReference>
<dbReference type="GeneID" id="63831230"/>
<protein>
    <submittedName>
        <fullName evidence="3">Uncharacterized protein</fullName>
    </submittedName>
</protein>
<dbReference type="EMBL" id="KV427610">
    <property type="protein sequence ID" value="KZT09930.1"/>
    <property type="molecule type" value="Genomic_DNA"/>
</dbReference>